<keyword evidence="2" id="KW-1185">Reference proteome</keyword>
<reference evidence="1 2" key="1">
    <citation type="submission" date="2023-08" db="EMBL/GenBank/DDBJ databases">
        <authorList>
            <person name="Girao M."/>
            <person name="Carvalho M.F."/>
        </authorList>
    </citation>
    <scope>NUCLEOTIDE SEQUENCE [LARGE SCALE GENOMIC DNA]</scope>
    <source>
        <strain evidence="1 2">CT-R113</strain>
    </source>
</reference>
<comment type="caution">
    <text evidence="1">The sequence shown here is derived from an EMBL/GenBank/DDBJ whole genome shotgun (WGS) entry which is preliminary data.</text>
</comment>
<organism evidence="1 2">
    <name type="scientific">Nocardiopsis codii</name>
    <dbReference type="NCBI Taxonomy" id="3065942"/>
    <lineage>
        <taxon>Bacteria</taxon>
        <taxon>Bacillati</taxon>
        <taxon>Actinomycetota</taxon>
        <taxon>Actinomycetes</taxon>
        <taxon>Streptosporangiales</taxon>
        <taxon>Nocardiopsidaceae</taxon>
        <taxon>Nocardiopsis</taxon>
    </lineage>
</organism>
<name>A0ABU7K3K0_9ACTN</name>
<dbReference type="Proteomes" id="UP001356095">
    <property type="component" value="Unassembled WGS sequence"/>
</dbReference>
<evidence type="ECO:0000313" key="1">
    <source>
        <dbReference type="EMBL" id="MEE2036829.1"/>
    </source>
</evidence>
<dbReference type="EMBL" id="JAUZMY010000004">
    <property type="protein sequence ID" value="MEE2036829.1"/>
    <property type="molecule type" value="Genomic_DNA"/>
</dbReference>
<sequence>MPPTTGRVDVPAARTLLGEVAAAMAGLPPSAPADLDGARSRHTELVVGDALPGLRARVLAAVAHLPCTPDPSTVRAHRHGTGDFTLPRRAGDAADGGWALVLPLEDSDTDGVTAWTGARFDRLLDRAGTALLLPPHAWTWVSPVRQDRSRHTVLMGVR</sequence>
<gene>
    <name evidence="1" type="ORF">Q8791_06290</name>
</gene>
<accession>A0ABU7K3K0</accession>
<proteinExistence type="predicted"/>
<dbReference type="RefSeq" id="WP_330090626.1">
    <property type="nucleotide sequence ID" value="NZ_JAUZMY010000004.1"/>
</dbReference>
<evidence type="ECO:0000313" key="2">
    <source>
        <dbReference type="Proteomes" id="UP001356095"/>
    </source>
</evidence>
<protein>
    <submittedName>
        <fullName evidence="1">Uncharacterized protein</fullName>
    </submittedName>
</protein>